<evidence type="ECO:0000313" key="2">
    <source>
        <dbReference type="EMBL" id="KNC21056.1"/>
    </source>
</evidence>
<keyword evidence="3" id="KW-1185">Reference proteome</keyword>
<dbReference type="SUPFAM" id="SSF57424">
    <property type="entry name" value="LDL receptor-like module"/>
    <property type="match status" value="1"/>
</dbReference>
<comment type="caution">
    <text evidence="2">The sequence shown here is derived from an EMBL/GenBank/DDBJ whole genome shotgun (WGS) entry which is preliminary data.</text>
</comment>
<reference evidence="2 3" key="1">
    <citation type="journal article" date="2015" name="Nat. Commun.">
        <title>Lucilia cuprina genome unlocks parasitic fly biology to underpin future interventions.</title>
        <authorList>
            <person name="Anstead C.A."/>
            <person name="Korhonen P.K."/>
            <person name="Young N.D."/>
            <person name="Hall R.S."/>
            <person name="Jex A.R."/>
            <person name="Murali S.C."/>
            <person name="Hughes D.S."/>
            <person name="Lee S.F."/>
            <person name="Perry T."/>
            <person name="Stroehlein A.J."/>
            <person name="Ansell B.R."/>
            <person name="Breugelmans B."/>
            <person name="Hofmann A."/>
            <person name="Qu J."/>
            <person name="Dugan S."/>
            <person name="Lee S.L."/>
            <person name="Chao H."/>
            <person name="Dinh H."/>
            <person name="Han Y."/>
            <person name="Doddapaneni H.V."/>
            <person name="Worley K.C."/>
            <person name="Muzny D.M."/>
            <person name="Ioannidis P."/>
            <person name="Waterhouse R.M."/>
            <person name="Zdobnov E.M."/>
            <person name="James P.J."/>
            <person name="Bagnall N.H."/>
            <person name="Kotze A.C."/>
            <person name="Gibbs R.A."/>
            <person name="Richards S."/>
            <person name="Batterham P."/>
            <person name="Gasser R.B."/>
        </authorList>
    </citation>
    <scope>NUCLEOTIDE SEQUENCE [LARGE SCALE GENOMIC DNA]</scope>
    <source>
        <strain evidence="2 3">LS</strain>
        <tissue evidence="2">Full body</tissue>
    </source>
</reference>
<gene>
    <name evidence="2" type="ORF">FF38_11203</name>
</gene>
<sequence length="106" mass="12577">MKQCIGLKNPMTPTWLGHESFSKEINHLRIHQYFQYNERTTFLIRGFTSDLICPLRLCLNASQICDGLLNCHDGIYEKLKMFKRLNKINWVLTFGTYDPSNMKYRL</sequence>
<name>A0A0L0BLX4_LUCCU</name>
<proteinExistence type="predicted"/>
<evidence type="ECO:0000256" key="1">
    <source>
        <dbReference type="ARBA" id="ARBA00023157"/>
    </source>
</evidence>
<dbReference type="InterPro" id="IPR036055">
    <property type="entry name" value="LDL_receptor-like_sf"/>
</dbReference>
<accession>A0A0L0BLX4</accession>
<evidence type="ECO:0000313" key="3">
    <source>
        <dbReference type="Proteomes" id="UP000037069"/>
    </source>
</evidence>
<protein>
    <submittedName>
        <fullName evidence="2">Uncharacterized protein</fullName>
    </submittedName>
</protein>
<keyword evidence="1" id="KW-1015">Disulfide bond</keyword>
<dbReference type="Proteomes" id="UP000037069">
    <property type="component" value="Unassembled WGS sequence"/>
</dbReference>
<organism evidence="2 3">
    <name type="scientific">Lucilia cuprina</name>
    <name type="common">Green bottle fly</name>
    <name type="synonym">Australian sheep blowfly</name>
    <dbReference type="NCBI Taxonomy" id="7375"/>
    <lineage>
        <taxon>Eukaryota</taxon>
        <taxon>Metazoa</taxon>
        <taxon>Ecdysozoa</taxon>
        <taxon>Arthropoda</taxon>
        <taxon>Hexapoda</taxon>
        <taxon>Insecta</taxon>
        <taxon>Pterygota</taxon>
        <taxon>Neoptera</taxon>
        <taxon>Endopterygota</taxon>
        <taxon>Diptera</taxon>
        <taxon>Brachycera</taxon>
        <taxon>Muscomorpha</taxon>
        <taxon>Oestroidea</taxon>
        <taxon>Calliphoridae</taxon>
        <taxon>Luciliinae</taxon>
        <taxon>Lucilia</taxon>
    </lineage>
</organism>
<dbReference type="EMBL" id="JRES01001668">
    <property type="protein sequence ID" value="KNC21056.1"/>
    <property type="molecule type" value="Genomic_DNA"/>
</dbReference>
<dbReference type="AlphaFoldDB" id="A0A0L0BLX4"/>